<dbReference type="KEGG" id="mliy:RYJ27_05005"/>
<keyword evidence="2" id="KW-0472">Membrane</keyword>
<evidence type="ECO:0000256" key="1">
    <source>
        <dbReference type="SAM" id="MobiDB-lite"/>
    </source>
</evidence>
<reference evidence="4 5" key="1">
    <citation type="submission" date="2023-10" db="EMBL/GenBank/DDBJ databases">
        <title>Y20.</title>
        <authorList>
            <person name="Zhang G."/>
            <person name="Ding Y."/>
        </authorList>
    </citation>
    <scope>NUCLEOTIDE SEQUENCE [LARGE SCALE GENOMIC DNA]</scope>
    <source>
        <strain evidence="4 5">Y20</strain>
    </source>
</reference>
<dbReference type="Proteomes" id="UP001329313">
    <property type="component" value="Chromosome"/>
</dbReference>
<proteinExistence type="predicted"/>
<feature type="domain" description="DUF8094" evidence="3">
    <location>
        <begin position="314"/>
        <end position="613"/>
    </location>
</feature>
<feature type="region of interest" description="Disordered" evidence="1">
    <location>
        <begin position="226"/>
        <end position="252"/>
    </location>
</feature>
<keyword evidence="2" id="KW-1133">Transmembrane helix</keyword>
<keyword evidence="2" id="KW-0812">Transmembrane</keyword>
<evidence type="ECO:0000259" key="3">
    <source>
        <dbReference type="Pfam" id="PF26366"/>
    </source>
</evidence>
<dbReference type="RefSeq" id="WP_330171648.1">
    <property type="nucleotide sequence ID" value="NZ_CP137080.1"/>
</dbReference>
<gene>
    <name evidence="4" type="ORF">RYJ27_05005</name>
</gene>
<feature type="region of interest" description="Disordered" evidence="1">
    <location>
        <begin position="101"/>
        <end position="150"/>
    </location>
</feature>
<dbReference type="InterPro" id="IPR058407">
    <property type="entry name" value="DUF8094"/>
</dbReference>
<dbReference type="GO" id="GO:0016740">
    <property type="term" value="F:transferase activity"/>
    <property type="evidence" value="ECO:0007669"/>
    <property type="project" value="UniProtKB-KW"/>
</dbReference>
<feature type="region of interest" description="Disordered" evidence="1">
    <location>
        <begin position="293"/>
        <end position="314"/>
    </location>
</feature>
<feature type="compositionally biased region" description="Polar residues" evidence="1">
    <location>
        <begin position="302"/>
        <end position="314"/>
    </location>
</feature>
<name>A0AAU0MJB5_9MICO</name>
<dbReference type="Pfam" id="PF26366">
    <property type="entry name" value="DUF8094"/>
    <property type="match status" value="1"/>
</dbReference>
<sequence length="618" mass="64620">MRFVWAVLAFVIAAVLIGAGIAQRTVFLGPTTEVAEITGLDEHAYTLVDGSVLTSLPGSQTLRAEGEDVVFAAYGRTTDMTAWLADTTYTRVAIDEGTIATETVEPVAEEPDAEDASPAPEEAAPEDGSAADEGAAADAPGRNPAGSDLWLDEFSDSGTLTVRLQLPEDMSVLVASDGTQPAPARMTVTWPIQNATPWAGPLIVLGGIVMAAGVVLYFLGIRHARRSRGPRRKGPPPLPETQPIDTLPPSDGKGFVGSTPPRRALQRRALHALPALVVAGLVVSGCSAEAWPQLGPTPTPSPTATVLTTEDQQQPVVTETQAQRILARVAETVAEADAAGDADLAATRLDGAVLAERQTNYQIRSSVSDHPALPAIPSEPVEIVLPEAKNGWPRTFMTVVAPAEGESAAPSIAVLTQDDPWSEYRLTYLASLAASAEFPGGVAPATIGAAQVPPDSSFLVIEPQEIAAAYADVLNNGAESAYADLFQEDGDQFRVKVAEDRRTRLEQFNQTGAETGSLTFSSAAGAYEPIALATLESGAIVAVSVTETDTVRPTNEDAVIRLDGNPTVQALAGTSTSASGFETTFSDQLFFYVPNQADGGQIQLLGYASNILSAGVIQ</sequence>
<feature type="transmembrane region" description="Helical" evidence="2">
    <location>
        <begin position="272"/>
        <end position="291"/>
    </location>
</feature>
<organism evidence="4 5">
    <name type="scientific">Microbacterium limosum</name>
    <dbReference type="NCBI Taxonomy" id="3079935"/>
    <lineage>
        <taxon>Bacteria</taxon>
        <taxon>Bacillati</taxon>
        <taxon>Actinomycetota</taxon>
        <taxon>Actinomycetes</taxon>
        <taxon>Micrococcales</taxon>
        <taxon>Microbacteriaceae</taxon>
        <taxon>Microbacterium</taxon>
    </lineage>
</organism>
<dbReference type="AlphaFoldDB" id="A0AAU0MJB5"/>
<protein>
    <submittedName>
        <fullName evidence="4">Glycosyl transferase</fullName>
    </submittedName>
</protein>
<feature type="transmembrane region" description="Helical" evidence="2">
    <location>
        <begin position="198"/>
        <end position="219"/>
    </location>
</feature>
<keyword evidence="5" id="KW-1185">Reference proteome</keyword>
<evidence type="ECO:0000313" key="4">
    <source>
        <dbReference type="EMBL" id="WOQ70568.1"/>
    </source>
</evidence>
<evidence type="ECO:0000313" key="5">
    <source>
        <dbReference type="Proteomes" id="UP001329313"/>
    </source>
</evidence>
<dbReference type="EMBL" id="CP137080">
    <property type="protein sequence ID" value="WOQ70568.1"/>
    <property type="molecule type" value="Genomic_DNA"/>
</dbReference>
<feature type="compositionally biased region" description="Low complexity" evidence="1">
    <location>
        <begin position="116"/>
        <end position="140"/>
    </location>
</feature>
<accession>A0AAU0MJB5</accession>
<keyword evidence="4" id="KW-0808">Transferase</keyword>
<evidence type="ECO:0000256" key="2">
    <source>
        <dbReference type="SAM" id="Phobius"/>
    </source>
</evidence>